<dbReference type="Proteomes" id="UP001597061">
    <property type="component" value="Unassembled WGS sequence"/>
</dbReference>
<dbReference type="RefSeq" id="WP_379926343.1">
    <property type="nucleotide sequence ID" value="NZ_JBHTJI010000004.1"/>
</dbReference>
<keyword evidence="2" id="KW-1185">Reference proteome</keyword>
<accession>A0ABW3JJT6</accession>
<evidence type="ECO:0000313" key="1">
    <source>
        <dbReference type="EMBL" id="MFD0990702.1"/>
    </source>
</evidence>
<comment type="caution">
    <text evidence="1">The sequence shown here is derived from an EMBL/GenBank/DDBJ whole genome shotgun (WGS) entry which is preliminary data.</text>
</comment>
<dbReference type="EMBL" id="JBHTJI010000004">
    <property type="protein sequence ID" value="MFD0990702.1"/>
    <property type="molecule type" value="Genomic_DNA"/>
</dbReference>
<name>A0ABW3JJT6_9FLAO</name>
<reference evidence="2" key="1">
    <citation type="journal article" date="2019" name="Int. J. Syst. Evol. Microbiol.">
        <title>The Global Catalogue of Microorganisms (GCM) 10K type strain sequencing project: providing services to taxonomists for standard genome sequencing and annotation.</title>
        <authorList>
            <consortium name="The Broad Institute Genomics Platform"/>
            <consortium name="The Broad Institute Genome Sequencing Center for Infectious Disease"/>
            <person name="Wu L."/>
            <person name="Ma J."/>
        </authorList>
    </citation>
    <scope>NUCLEOTIDE SEQUENCE [LARGE SCALE GENOMIC DNA]</scope>
    <source>
        <strain evidence="2">CCUG 62414</strain>
    </source>
</reference>
<protein>
    <submittedName>
        <fullName evidence="1">Uncharacterized protein</fullName>
    </submittedName>
</protein>
<evidence type="ECO:0000313" key="2">
    <source>
        <dbReference type="Proteomes" id="UP001597061"/>
    </source>
</evidence>
<proteinExistence type="predicted"/>
<gene>
    <name evidence="1" type="ORF">ACFQ1R_11390</name>
</gene>
<sequence>MRFIKVTATPCDGNGQSLRGGIPSKTFKLNIDLIGGIDNDTIMLKGGEIIRLGSNWFKEFRLSNQAYMNNL</sequence>
<organism evidence="1 2">
    <name type="scientific">Mariniflexile jejuense</name>
    <dbReference type="NCBI Taxonomy" id="1173582"/>
    <lineage>
        <taxon>Bacteria</taxon>
        <taxon>Pseudomonadati</taxon>
        <taxon>Bacteroidota</taxon>
        <taxon>Flavobacteriia</taxon>
        <taxon>Flavobacteriales</taxon>
        <taxon>Flavobacteriaceae</taxon>
        <taxon>Mariniflexile</taxon>
    </lineage>
</organism>